<evidence type="ECO:0000256" key="6">
    <source>
        <dbReference type="ARBA" id="ARBA00023014"/>
    </source>
</evidence>
<evidence type="ECO:0000313" key="12">
    <source>
        <dbReference type="EMBL" id="MEQ3554861.1"/>
    </source>
</evidence>
<dbReference type="EMBL" id="JBEDNQ010000018">
    <property type="protein sequence ID" value="MEQ3554861.1"/>
    <property type="molecule type" value="Genomic_DNA"/>
</dbReference>
<evidence type="ECO:0000256" key="5">
    <source>
        <dbReference type="ARBA" id="ARBA00023004"/>
    </source>
</evidence>
<comment type="caution">
    <text evidence="12">The sequence shown here is derived from an EMBL/GenBank/DDBJ whole genome shotgun (WGS) entry which is preliminary data.</text>
</comment>
<dbReference type="InterPro" id="IPR014349">
    <property type="entry name" value="Rieske_Fe-S_prot"/>
</dbReference>
<keyword evidence="3" id="KW-0001">2Fe-2S</keyword>
<evidence type="ECO:0000256" key="9">
    <source>
        <dbReference type="ARBA" id="ARBA00034078"/>
    </source>
</evidence>
<feature type="region of interest" description="Disordered" evidence="10">
    <location>
        <begin position="1"/>
        <end position="22"/>
    </location>
</feature>
<evidence type="ECO:0000256" key="10">
    <source>
        <dbReference type="SAM" id="MobiDB-lite"/>
    </source>
</evidence>
<evidence type="ECO:0000256" key="1">
    <source>
        <dbReference type="ARBA" id="ARBA00002494"/>
    </source>
</evidence>
<dbReference type="CDD" id="cd03467">
    <property type="entry name" value="Rieske"/>
    <property type="match status" value="1"/>
</dbReference>
<evidence type="ECO:0000259" key="11">
    <source>
        <dbReference type="PROSITE" id="PS51296"/>
    </source>
</evidence>
<dbReference type="InterPro" id="IPR036922">
    <property type="entry name" value="Rieske_2Fe-2S_sf"/>
</dbReference>
<proteinExistence type="predicted"/>
<feature type="region of interest" description="Disordered" evidence="10">
    <location>
        <begin position="43"/>
        <end position="78"/>
    </location>
</feature>
<comment type="cofactor">
    <cofactor evidence="9">
        <name>[2Fe-2S] cluster</name>
        <dbReference type="ChEBI" id="CHEBI:190135"/>
    </cofactor>
</comment>
<accession>A0ABV1KK87</accession>
<feature type="compositionally biased region" description="Low complexity" evidence="10">
    <location>
        <begin position="1"/>
        <end position="12"/>
    </location>
</feature>
<evidence type="ECO:0000256" key="3">
    <source>
        <dbReference type="ARBA" id="ARBA00022714"/>
    </source>
</evidence>
<dbReference type="InterPro" id="IPR005805">
    <property type="entry name" value="Rieske_Fe-S_prot_C"/>
</dbReference>
<sequence length="157" mass="15307">MTVPEKTTTPAEPETRGPRLGRRAAIAGAGVVGIGAVAACGGGATTESGGGQQQSGDAPEGAPGTVLGPSSEVPVGGGQIYADSQLVVTQPTEGEFTGLSAICPHQGCSVGSVTDGAIVCPCHNSRFALDGTVLDGPAQQPLESRPVTVADGSITLA</sequence>
<keyword evidence="6" id="KW-0411">Iron-sulfur</keyword>
<dbReference type="Gene3D" id="2.102.10.10">
    <property type="entry name" value="Rieske [2Fe-2S] iron-sulphur domain"/>
    <property type="match status" value="1"/>
</dbReference>
<evidence type="ECO:0000256" key="2">
    <source>
        <dbReference type="ARBA" id="ARBA00015816"/>
    </source>
</evidence>
<dbReference type="PANTHER" id="PTHR10134">
    <property type="entry name" value="CYTOCHROME B-C1 COMPLEX SUBUNIT RIESKE, MITOCHONDRIAL"/>
    <property type="match status" value="1"/>
</dbReference>
<keyword evidence="4" id="KW-0479">Metal-binding</keyword>
<evidence type="ECO:0000313" key="13">
    <source>
        <dbReference type="Proteomes" id="UP001494902"/>
    </source>
</evidence>
<dbReference type="InterPro" id="IPR017941">
    <property type="entry name" value="Rieske_2Fe-2S"/>
</dbReference>
<evidence type="ECO:0000256" key="8">
    <source>
        <dbReference type="ARBA" id="ARBA00029586"/>
    </source>
</evidence>
<gene>
    <name evidence="12" type="ORF">WIS52_30730</name>
</gene>
<name>A0ABV1KK87_9PSEU</name>
<dbReference type="Pfam" id="PF00355">
    <property type="entry name" value="Rieske"/>
    <property type="match status" value="1"/>
</dbReference>
<dbReference type="SUPFAM" id="SSF50022">
    <property type="entry name" value="ISP domain"/>
    <property type="match status" value="1"/>
</dbReference>
<dbReference type="PRINTS" id="PR00162">
    <property type="entry name" value="RIESKE"/>
</dbReference>
<dbReference type="RefSeq" id="WP_349301931.1">
    <property type="nucleotide sequence ID" value="NZ_JBEDNQ010000018.1"/>
</dbReference>
<reference evidence="12 13" key="1">
    <citation type="submission" date="2024-03" db="EMBL/GenBank/DDBJ databases">
        <title>Draft genome sequence of Pseudonocardia nematodicida JCM 31783.</title>
        <authorList>
            <person name="Butdee W."/>
            <person name="Duangmal K."/>
        </authorList>
    </citation>
    <scope>NUCLEOTIDE SEQUENCE [LARGE SCALE GENOMIC DNA]</scope>
    <source>
        <strain evidence="12 13">JCM 31783</strain>
    </source>
</reference>
<evidence type="ECO:0000256" key="7">
    <source>
        <dbReference type="ARBA" id="ARBA00023157"/>
    </source>
</evidence>
<dbReference type="PROSITE" id="PS51296">
    <property type="entry name" value="RIESKE"/>
    <property type="match status" value="1"/>
</dbReference>
<comment type="function">
    <text evidence="1">Iron-sulfur subunit of the cytochrome bc1 complex, an essential component of the respiratory electron transport chain required for ATP synthesis. The bc1 complex catalyzes the oxidation of menaquinol and the reduction of cytochrome c in the respiratory chain. The bc1 complex operates through a Q-cycle mechanism that couples electron transfer to generation of the proton gradient that drives ATP synthesis.</text>
</comment>
<keyword evidence="13" id="KW-1185">Reference proteome</keyword>
<feature type="domain" description="Rieske" evidence="11">
    <location>
        <begin position="65"/>
        <end position="156"/>
    </location>
</feature>
<feature type="compositionally biased region" description="Gly residues" evidence="10">
    <location>
        <begin position="43"/>
        <end position="53"/>
    </location>
</feature>
<keyword evidence="5" id="KW-0408">Iron</keyword>
<organism evidence="12 13">
    <name type="scientific">Pseudonocardia nematodicida</name>
    <dbReference type="NCBI Taxonomy" id="1206997"/>
    <lineage>
        <taxon>Bacteria</taxon>
        <taxon>Bacillati</taxon>
        <taxon>Actinomycetota</taxon>
        <taxon>Actinomycetes</taxon>
        <taxon>Pseudonocardiales</taxon>
        <taxon>Pseudonocardiaceae</taxon>
        <taxon>Pseudonocardia</taxon>
    </lineage>
</organism>
<keyword evidence="7" id="KW-1015">Disulfide bond</keyword>
<evidence type="ECO:0000256" key="4">
    <source>
        <dbReference type="ARBA" id="ARBA00022723"/>
    </source>
</evidence>
<protein>
    <recommendedName>
        <fullName evidence="2">Cytochrome bc1 complex Rieske iron-sulfur subunit</fullName>
    </recommendedName>
    <alternativeName>
        <fullName evidence="8">Cytochrome bc1 reductase complex subunit QcrA</fullName>
    </alternativeName>
</protein>
<dbReference type="Proteomes" id="UP001494902">
    <property type="component" value="Unassembled WGS sequence"/>
</dbReference>